<dbReference type="SMART" id="SM00822">
    <property type="entry name" value="PKS_KR"/>
    <property type="match status" value="1"/>
</dbReference>
<dbReference type="PRINTS" id="PR00081">
    <property type="entry name" value="GDHRDH"/>
</dbReference>
<dbReference type="InterPro" id="IPR020904">
    <property type="entry name" value="Sc_DH/Rdtase_CS"/>
</dbReference>
<dbReference type="CDD" id="cd05233">
    <property type="entry name" value="SDR_c"/>
    <property type="match status" value="1"/>
</dbReference>
<name>A0A229SSE6_9PSEU</name>
<comment type="similarity">
    <text evidence="1">Belongs to the short-chain dehydrogenases/reductases (SDR) family.</text>
</comment>
<keyword evidence="2" id="KW-0560">Oxidoreductase</keyword>
<feature type="domain" description="Ketoreductase" evidence="3">
    <location>
        <begin position="34"/>
        <end position="212"/>
    </location>
</feature>
<accession>A0A229SSE6</accession>
<comment type="caution">
    <text evidence="4">The sequence shown here is derived from an EMBL/GenBank/DDBJ whole genome shotgun (WGS) entry which is preliminary data.</text>
</comment>
<dbReference type="Gene3D" id="3.40.50.720">
    <property type="entry name" value="NAD(P)-binding Rossmann-like Domain"/>
    <property type="match status" value="1"/>
</dbReference>
<keyword evidence="5" id="KW-1185">Reference proteome</keyword>
<evidence type="ECO:0000313" key="4">
    <source>
        <dbReference type="EMBL" id="OXM61836.1"/>
    </source>
</evidence>
<dbReference type="Proteomes" id="UP000215199">
    <property type="component" value="Unassembled WGS sequence"/>
</dbReference>
<evidence type="ECO:0000256" key="1">
    <source>
        <dbReference type="ARBA" id="ARBA00006484"/>
    </source>
</evidence>
<dbReference type="SUPFAM" id="SSF51735">
    <property type="entry name" value="NAD(P)-binding Rossmann-fold domains"/>
    <property type="match status" value="1"/>
</dbReference>
<protein>
    <submittedName>
        <fullName evidence="4">Oxidoreductase</fullName>
    </submittedName>
</protein>
<dbReference type="InterPro" id="IPR002347">
    <property type="entry name" value="SDR_fam"/>
</dbReference>
<proteinExistence type="inferred from homology"/>
<evidence type="ECO:0000256" key="2">
    <source>
        <dbReference type="ARBA" id="ARBA00023002"/>
    </source>
</evidence>
<evidence type="ECO:0000313" key="5">
    <source>
        <dbReference type="Proteomes" id="UP000215199"/>
    </source>
</evidence>
<dbReference type="OrthoDB" id="9803333at2"/>
<dbReference type="Pfam" id="PF13561">
    <property type="entry name" value="adh_short_C2"/>
    <property type="match status" value="1"/>
</dbReference>
<evidence type="ECO:0000259" key="3">
    <source>
        <dbReference type="SMART" id="SM00822"/>
    </source>
</evidence>
<reference evidence="5" key="1">
    <citation type="submission" date="2017-07" db="EMBL/GenBank/DDBJ databases">
        <title>Comparative genome mining reveals phylogenetic distribution patterns of secondary metabolites in Amycolatopsis.</title>
        <authorList>
            <person name="Adamek M."/>
            <person name="Alanjary M."/>
            <person name="Sales-Ortells H."/>
            <person name="Goodfellow M."/>
            <person name="Bull A.T."/>
            <person name="Kalinowski J."/>
            <person name="Ziemert N."/>
        </authorList>
    </citation>
    <scope>NUCLEOTIDE SEQUENCE [LARGE SCALE GENOMIC DNA]</scope>
    <source>
        <strain evidence="5">H5</strain>
    </source>
</reference>
<dbReference type="InterPro" id="IPR036291">
    <property type="entry name" value="NAD(P)-bd_dom_sf"/>
</dbReference>
<dbReference type="InterPro" id="IPR057326">
    <property type="entry name" value="KR_dom"/>
</dbReference>
<dbReference type="PROSITE" id="PS00061">
    <property type="entry name" value="ADH_SHORT"/>
    <property type="match status" value="1"/>
</dbReference>
<dbReference type="PANTHER" id="PTHR43669:SF3">
    <property type="entry name" value="ALCOHOL DEHYDROGENASE, PUTATIVE (AFU_ORTHOLOGUE AFUA_3G03445)-RELATED"/>
    <property type="match status" value="1"/>
</dbReference>
<gene>
    <name evidence="4" type="ORF">CF165_36400</name>
</gene>
<organism evidence="4 5">
    <name type="scientific">Amycolatopsis vastitatis</name>
    <dbReference type="NCBI Taxonomy" id="1905142"/>
    <lineage>
        <taxon>Bacteria</taxon>
        <taxon>Bacillati</taxon>
        <taxon>Actinomycetota</taxon>
        <taxon>Actinomycetes</taxon>
        <taxon>Pseudonocardiales</taxon>
        <taxon>Pseudonocardiaceae</taxon>
        <taxon>Amycolatopsis</taxon>
    </lineage>
</organism>
<sequence>MGSGYPFLTGSSRTAYVLDEVVKNWRSIVNLENKTAVVTGGGTGIGRAIAKRFAAEGAHVFITGRRKEALDDAVAEIGGGVTAVRADSANLADLDALYRAVAERGRGLDIVVANSGGGVLAPLGEITEEQFDATFGTNVKGVLFAVQKALPLLNENASIILTGSTTSTRVSPAFSVYAATKAAVRNFARTWALDLKGTGTRVNVLSPGPTHTPGLLGLVPDDAQQGLVDGLAADVPLGRLADPAEIAAAALFLASEESSFVNGIEFFVDGGQAQV</sequence>
<dbReference type="PANTHER" id="PTHR43669">
    <property type="entry name" value="5-KETO-D-GLUCONATE 5-REDUCTASE"/>
    <property type="match status" value="1"/>
</dbReference>
<dbReference type="FunFam" id="3.40.50.720:FF:000084">
    <property type="entry name" value="Short-chain dehydrogenase reductase"/>
    <property type="match status" value="1"/>
</dbReference>
<dbReference type="EMBL" id="NMUL01000043">
    <property type="protein sequence ID" value="OXM61836.1"/>
    <property type="molecule type" value="Genomic_DNA"/>
</dbReference>
<dbReference type="GO" id="GO:0016491">
    <property type="term" value="F:oxidoreductase activity"/>
    <property type="evidence" value="ECO:0007669"/>
    <property type="project" value="UniProtKB-KW"/>
</dbReference>
<dbReference type="AlphaFoldDB" id="A0A229SSE6"/>